<dbReference type="OrthoDB" id="504170at2759"/>
<protein>
    <recommendedName>
        <fullName evidence="2">Protein kinase domain-containing protein</fullName>
    </recommendedName>
</protein>
<evidence type="ECO:0000259" key="2">
    <source>
        <dbReference type="PROSITE" id="PS50011"/>
    </source>
</evidence>
<feature type="region of interest" description="Disordered" evidence="1">
    <location>
        <begin position="333"/>
        <end position="365"/>
    </location>
</feature>
<dbReference type="GO" id="GO:0010506">
    <property type="term" value="P:regulation of autophagy"/>
    <property type="evidence" value="ECO:0007669"/>
    <property type="project" value="InterPro"/>
</dbReference>
<dbReference type="Pfam" id="PF00069">
    <property type="entry name" value="Pkinase"/>
    <property type="match status" value="1"/>
</dbReference>
<reference evidence="3 5" key="1">
    <citation type="submission" date="2015-02" db="EMBL/GenBank/DDBJ databases">
        <authorList>
            <person name="Chooi Y.-H."/>
        </authorList>
    </citation>
    <scope>NUCLEOTIDE SEQUENCE [LARGE SCALE GENOMIC DNA]</scope>
    <source>
        <strain evidence="3">E3</strain>
    </source>
</reference>
<dbReference type="GO" id="GO:0004674">
    <property type="term" value="F:protein serine/threonine kinase activity"/>
    <property type="evidence" value="ECO:0007669"/>
    <property type="project" value="InterPro"/>
</dbReference>
<dbReference type="PROSITE" id="PS00108">
    <property type="entry name" value="PROTEIN_KINASE_ST"/>
    <property type="match status" value="1"/>
</dbReference>
<reference evidence="4 6" key="2">
    <citation type="submission" date="2018-03" db="EMBL/GenBank/DDBJ databases">
        <authorList>
            <person name="Fogelqvist J."/>
        </authorList>
    </citation>
    <scope>NUCLEOTIDE SEQUENCE [LARGE SCALE GENOMIC DNA]</scope>
</reference>
<dbReference type="GO" id="GO:0005737">
    <property type="term" value="C:cytoplasm"/>
    <property type="evidence" value="ECO:0007669"/>
    <property type="project" value="TreeGrafter"/>
</dbReference>
<evidence type="ECO:0000313" key="6">
    <source>
        <dbReference type="Proteomes" id="UP000290189"/>
    </source>
</evidence>
<dbReference type="GO" id="GO:0005524">
    <property type="term" value="F:ATP binding"/>
    <property type="evidence" value="ECO:0007669"/>
    <property type="project" value="InterPro"/>
</dbReference>
<feature type="compositionally biased region" description="Polar residues" evidence="1">
    <location>
        <begin position="356"/>
        <end position="365"/>
    </location>
</feature>
<evidence type="ECO:0000256" key="1">
    <source>
        <dbReference type="SAM" id="MobiDB-lite"/>
    </source>
</evidence>
<dbReference type="InterPro" id="IPR011009">
    <property type="entry name" value="Kinase-like_dom_sf"/>
</dbReference>
<evidence type="ECO:0000313" key="5">
    <source>
        <dbReference type="Proteomes" id="UP000039324"/>
    </source>
</evidence>
<dbReference type="Proteomes" id="UP000290189">
    <property type="component" value="Unassembled WGS sequence"/>
</dbReference>
<sequence length="365" mass="40981">MKGLDPVTCHAPLGVTSLHHPVPWITPGSPARSSYPNSWAVTMRCLVKRLLPSFHRSRRRTPVEKDFDLLERLDKDASISEVRLGVERNTGREVAVKTVVKRKRPKTDQEEAVFRLMHHENLVSLVDVYEDSKNVYFIMERCLGGDLIDFVEARGGRLPEHDVVEIMRQLVNAVAFMHDRHIVHGDIKPSNIMIDWTSHPGCLKVKLIDFGASHILDENDDATTRVTQGSPEFMAPEAVERGETSVKSDIWSIGIVLFVMLAGFNPFNPRAENTCAMHRLICNRVRCGFDGCTKSGYGPFFPEAIPISPAYKKLITALLNRDPRRRPSAKALLSHPLISRNDADQQQAQAMPLTTPVPTMQKSPP</sequence>
<proteinExistence type="predicted"/>
<dbReference type="PANTHER" id="PTHR24348">
    <property type="entry name" value="SERINE/THREONINE-PROTEIN KINASE UNC-51-RELATED"/>
    <property type="match status" value="1"/>
</dbReference>
<evidence type="ECO:0000313" key="4">
    <source>
        <dbReference type="EMBL" id="SPQ95598.1"/>
    </source>
</evidence>
<dbReference type="EMBL" id="CDSF01000144">
    <property type="protein sequence ID" value="CEP03360.1"/>
    <property type="molecule type" value="Genomic_DNA"/>
</dbReference>
<accession>A0A0G4J708</accession>
<dbReference type="PROSITE" id="PS50011">
    <property type="entry name" value="PROTEIN_KINASE_DOM"/>
    <property type="match status" value="1"/>
</dbReference>
<dbReference type="Gene3D" id="3.30.200.20">
    <property type="entry name" value="Phosphorylase Kinase, domain 1"/>
    <property type="match status" value="1"/>
</dbReference>
<organism evidence="3 5">
    <name type="scientific">Plasmodiophora brassicae</name>
    <name type="common">Clubroot disease agent</name>
    <dbReference type="NCBI Taxonomy" id="37360"/>
    <lineage>
        <taxon>Eukaryota</taxon>
        <taxon>Sar</taxon>
        <taxon>Rhizaria</taxon>
        <taxon>Endomyxa</taxon>
        <taxon>Phytomyxea</taxon>
        <taxon>Plasmodiophorida</taxon>
        <taxon>Plasmodiophoridae</taxon>
        <taxon>Plasmodiophora</taxon>
    </lineage>
</organism>
<dbReference type="SMART" id="SM00220">
    <property type="entry name" value="S_TKc"/>
    <property type="match status" value="1"/>
</dbReference>
<dbReference type="Proteomes" id="UP000039324">
    <property type="component" value="Unassembled WGS sequence"/>
</dbReference>
<dbReference type="SUPFAM" id="SSF56112">
    <property type="entry name" value="Protein kinase-like (PK-like)"/>
    <property type="match status" value="1"/>
</dbReference>
<keyword evidence="5" id="KW-1185">Reference proteome</keyword>
<dbReference type="InterPro" id="IPR000719">
    <property type="entry name" value="Prot_kinase_dom"/>
</dbReference>
<feature type="domain" description="Protein kinase" evidence="2">
    <location>
        <begin position="67"/>
        <end position="338"/>
    </location>
</feature>
<keyword evidence="4" id="KW-0496">Mitochondrion</keyword>
<geneLocation type="mitochondrion" evidence="4"/>
<dbReference type="Gene3D" id="1.10.510.10">
    <property type="entry name" value="Transferase(Phosphotransferase) domain 1"/>
    <property type="match status" value="1"/>
</dbReference>
<evidence type="ECO:0000313" key="3">
    <source>
        <dbReference type="EMBL" id="CEP03360.1"/>
    </source>
</evidence>
<name>A0A0G4J708_PLABS</name>
<dbReference type="EMBL" id="OVEO01000004">
    <property type="protein sequence ID" value="SPQ95598.1"/>
    <property type="molecule type" value="Genomic_DNA"/>
</dbReference>
<dbReference type="STRING" id="37360.A0A0G4J708"/>
<dbReference type="InterPro" id="IPR008271">
    <property type="entry name" value="Ser/Thr_kinase_AS"/>
</dbReference>
<gene>
    <name evidence="3" type="ORF">PBRA_003120</name>
    <name evidence="4" type="ORF">PLBR_LOCUS2813</name>
</gene>
<dbReference type="AlphaFoldDB" id="A0A0G4J708"/>
<dbReference type="InterPro" id="IPR045269">
    <property type="entry name" value="Atg1-like"/>
</dbReference>